<dbReference type="Pfam" id="PF01734">
    <property type="entry name" value="Patatin"/>
    <property type="match status" value="1"/>
</dbReference>
<accession>A0A1S1WW63</accession>
<dbReference type="GO" id="GO:0016042">
    <property type="term" value="P:lipid catabolic process"/>
    <property type="evidence" value="ECO:0007669"/>
    <property type="project" value="UniProtKB-UniRule"/>
</dbReference>
<evidence type="ECO:0000256" key="2">
    <source>
        <dbReference type="ARBA" id="ARBA00022963"/>
    </source>
</evidence>
<feature type="short sequence motif" description="DGA/G" evidence="4">
    <location>
        <begin position="209"/>
        <end position="211"/>
    </location>
</feature>
<dbReference type="PANTHER" id="PTHR14226">
    <property type="entry name" value="NEUROPATHY TARGET ESTERASE/SWISS CHEESE D.MELANOGASTER"/>
    <property type="match status" value="1"/>
</dbReference>
<keyword evidence="2 4" id="KW-0442">Lipid degradation</keyword>
<evidence type="ECO:0000256" key="3">
    <source>
        <dbReference type="ARBA" id="ARBA00023098"/>
    </source>
</evidence>
<keyword evidence="3 4" id="KW-0443">Lipid metabolism</keyword>
<dbReference type="EMBL" id="MKCS01000002">
    <property type="protein sequence ID" value="OHX11275.1"/>
    <property type="molecule type" value="Genomic_DNA"/>
</dbReference>
<name>A0A1S1WW63_9NEIS</name>
<dbReference type="Gene3D" id="3.40.1090.10">
    <property type="entry name" value="Cytosolic phospholipase A2 catalytic domain"/>
    <property type="match status" value="1"/>
</dbReference>
<comment type="caution">
    <text evidence="6">The sequence shown here is derived from an EMBL/GenBank/DDBJ whole genome shotgun (WGS) entry which is preliminary data.</text>
</comment>
<reference evidence="8 9" key="1">
    <citation type="submission" date="2016-09" db="EMBL/GenBank/DDBJ databases">
        <title>Chromobacterium muskegensis sp. nov., an insecticidal bacterium isolated from Sphagnum bogs.</title>
        <authorList>
            <person name="Sparks M.E."/>
            <person name="Blackburn M.B."/>
            <person name="Gundersen-Rindal D.E."/>
            <person name="Mitchell A."/>
            <person name="Farrar R."/>
            <person name="Kuhar D."/>
        </authorList>
    </citation>
    <scope>NUCLEOTIDE SEQUENCE [LARGE SCALE GENOMIC DNA]</scope>
    <source>
        <strain evidence="7 9">14B-1</strain>
        <strain evidence="6 8">37-2</strain>
    </source>
</reference>
<dbReference type="PANTHER" id="PTHR14226:SF57">
    <property type="entry name" value="BLR7027 PROTEIN"/>
    <property type="match status" value="1"/>
</dbReference>
<dbReference type="InterPro" id="IPR002641">
    <property type="entry name" value="PNPLA_dom"/>
</dbReference>
<dbReference type="Proteomes" id="UP000180280">
    <property type="component" value="Unassembled WGS sequence"/>
</dbReference>
<evidence type="ECO:0000256" key="4">
    <source>
        <dbReference type="PROSITE-ProRule" id="PRU01161"/>
    </source>
</evidence>
<proteinExistence type="predicted"/>
<evidence type="ECO:0000313" key="8">
    <source>
        <dbReference type="Proteomes" id="UP000180088"/>
    </source>
</evidence>
<dbReference type="AlphaFoldDB" id="A0A1S1WW63"/>
<gene>
    <name evidence="7" type="ORF">BI344_10625</name>
    <name evidence="6" type="ORF">BI347_16385</name>
</gene>
<dbReference type="STRING" id="1903179.BI347_16385"/>
<dbReference type="InterPro" id="IPR050301">
    <property type="entry name" value="NTE"/>
</dbReference>
<feature type="active site" description="Proton acceptor" evidence="4">
    <location>
        <position position="209"/>
    </location>
</feature>
<dbReference type="CDD" id="cd07209">
    <property type="entry name" value="Pat_hypo_Ecoli_Z1214_like"/>
    <property type="match status" value="1"/>
</dbReference>
<organism evidence="6 8">
    <name type="scientific">Chromobacterium sphagni</name>
    <dbReference type="NCBI Taxonomy" id="1903179"/>
    <lineage>
        <taxon>Bacteria</taxon>
        <taxon>Pseudomonadati</taxon>
        <taxon>Pseudomonadota</taxon>
        <taxon>Betaproteobacteria</taxon>
        <taxon>Neisseriales</taxon>
        <taxon>Chromobacteriaceae</taxon>
        <taxon>Chromobacterium</taxon>
    </lineage>
</organism>
<keyword evidence="1 4" id="KW-0378">Hydrolase</keyword>
<dbReference type="EMBL" id="MKCT01000050">
    <property type="protein sequence ID" value="OHX19048.1"/>
    <property type="molecule type" value="Genomic_DNA"/>
</dbReference>
<evidence type="ECO:0000313" key="7">
    <source>
        <dbReference type="EMBL" id="OHX19048.1"/>
    </source>
</evidence>
<evidence type="ECO:0000313" key="6">
    <source>
        <dbReference type="EMBL" id="OHX11275.1"/>
    </source>
</evidence>
<dbReference type="InterPro" id="IPR016035">
    <property type="entry name" value="Acyl_Trfase/lysoPLipase"/>
</dbReference>
<feature type="active site" description="Nucleophile" evidence="4">
    <location>
        <position position="47"/>
    </location>
</feature>
<keyword evidence="9" id="KW-1185">Reference proteome</keyword>
<dbReference type="PROSITE" id="PS51635">
    <property type="entry name" value="PNPLA"/>
    <property type="match status" value="1"/>
</dbReference>
<dbReference type="GO" id="GO:0016787">
    <property type="term" value="F:hydrolase activity"/>
    <property type="evidence" value="ECO:0007669"/>
    <property type="project" value="UniProtKB-UniRule"/>
</dbReference>
<dbReference type="OrthoDB" id="9798773at2"/>
<dbReference type="SUPFAM" id="SSF52151">
    <property type="entry name" value="FabD/lysophospholipase-like"/>
    <property type="match status" value="1"/>
</dbReference>
<dbReference type="Proteomes" id="UP000180088">
    <property type="component" value="Unassembled WGS sequence"/>
</dbReference>
<evidence type="ECO:0000259" key="5">
    <source>
        <dbReference type="PROSITE" id="PS51635"/>
    </source>
</evidence>
<feature type="short sequence motif" description="GXSXG" evidence="4">
    <location>
        <begin position="45"/>
        <end position="49"/>
    </location>
</feature>
<feature type="domain" description="PNPLA" evidence="5">
    <location>
        <begin position="9"/>
        <end position="222"/>
    </location>
</feature>
<evidence type="ECO:0000256" key="1">
    <source>
        <dbReference type="ARBA" id="ARBA00022801"/>
    </source>
</evidence>
<comment type="caution">
    <text evidence="4">Lacks conserved residue(s) required for the propagation of feature annotation.</text>
</comment>
<protein>
    <submittedName>
        <fullName evidence="6">Patatin</fullName>
    </submittedName>
</protein>
<sequence>MHRPSRIGLVLSGGGARAAYQVGVLLGISKLLPDPAKNPFPIICGTSAGAINAVALASGAANYQLAVATLAKVWKQLHIQDVYDASAGYFFKTFLHFGISLMSAGHAWPNPQSFLDNAPLREMLARTMQFGGIEHSIDNGCLQALALTASCYTTGMSVTFFQGLETLEEWTRYQRLGIRERIGLDHLMATAAIPLIFPSVRIGEKFYCDGAVRQLSPLSPALHLGAEKLFVVGLASQRPDIIERRNSGAYPMPAQIFGHLLNSVFIDSMAVDMERLTRVNHTVSLLQSNEALASQTQLKRVEIFQLNPSKSLEGIVYRHTHLFPPILRFIMKGTGATRQRGTALATYLLFEPGYCRELIALGYRDTLQQKEAISQFLEL</sequence>
<evidence type="ECO:0000313" key="9">
    <source>
        <dbReference type="Proteomes" id="UP000180280"/>
    </source>
</evidence>
<dbReference type="RefSeq" id="WP_071114080.1">
    <property type="nucleotide sequence ID" value="NZ_MKCS01000002.1"/>
</dbReference>